<protein>
    <recommendedName>
        <fullName evidence="1">GDPGP1-like C-terminal domain-containing protein</fullName>
    </recommendedName>
</protein>
<dbReference type="AlphaFoldDB" id="A0A438CXB6"/>
<evidence type="ECO:0000259" key="1">
    <source>
        <dbReference type="Pfam" id="PF26216"/>
    </source>
</evidence>
<dbReference type="EMBL" id="QGNW01001937">
    <property type="protein sequence ID" value="RVW27821.1"/>
    <property type="molecule type" value="Genomic_DNA"/>
</dbReference>
<evidence type="ECO:0000313" key="3">
    <source>
        <dbReference type="Proteomes" id="UP000288805"/>
    </source>
</evidence>
<accession>A0A438CXB6</accession>
<reference evidence="2 3" key="1">
    <citation type="journal article" date="2018" name="PLoS Genet.">
        <title>Population sequencing reveals clonal diversity and ancestral inbreeding in the grapevine cultivar Chardonnay.</title>
        <authorList>
            <person name="Roach M.J."/>
            <person name="Johnson D.L."/>
            <person name="Bohlmann J."/>
            <person name="van Vuuren H.J."/>
            <person name="Jones S.J."/>
            <person name="Pretorius I.S."/>
            <person name="Schmidt S.A."/>
            <person name="Borneman A.R."/>
        </authorList>
    </citation>
    <scope>NUCLEOTIDE SEQUENCE [LARGE SCALE GENOMIC DNA]</scope>
    <source>
        <strain evidence="3">cv. Chardonnay</strain>
        <tissue evidence="2">Leaf</tissue>
    </source>
</reference>
<proteinExistence type="predicted"/>
<feature type="domain" description="GDPGP1-like C-terminal" evidence="1">
    <location>
        <begin position="24"/>
        <end position="60"/>
    </location>
</feature>
<comment type="caution">
    <text evidence="2">The sequence shown here is derived from an EMBL/GenBank/DDBJ whole genome shotgun (WGS) entry which is preliminary data.</text>
</comment>
<dbReference type="Proteomes" id="UP000288805">
    <property type="component" value="Unassembled WGS sequence"/>
</dbReference>
<evidence type="ECO:0000313" key="2">
    <source>
        <dbReference type="EMBL" id="RVW27821.1"/>
    </source>
</evidence>
<name>A0A438CXB6_VITVI</name>
<dbReference type="InterPro" id="IPR058865">
    <property type="entry name" value="GDPGP1_C"/>
</dbReference>
<dbReference type="Pfam" id="PF26216">
    <property type="entry name" value="GDPGP1_C"/>
    <property type="match status" value="1"/>
</dbReference>
<gene>
    <name evidence="2" type="ORF">CK203_107064</name>
</gene>
<organism evidence="2 3">
    <name type="scientific">Vitis vinifera</name>
    <name type="common">Grape</name>
    <dbReference type="NCBI Taxonomy" id="29760"/>
    <lineage>
        <taxon>Eukaryota</taxon>
        <taxon>Viridiplantae</taxon>
        <taxon>Streptophyta</taxon>
        <taxon>Embryophyta</taxon>
        <taxon>Tracheophyta</taxon>
        <taxon>Spermatophyta</taxon>
        <taxon>Magnoliopsida</taxon>
        <taxon>eudicotyledons</taxon>
        <taxon>Gunneridae</taxon>
        <taxon>Pentapetalae</taxon>
        <taxon>rosids</taxon>
        <taxon>Vitales</taxon>
        <taxon>Vitaceae</taxon>
        <taxon>Viteae</taxon>
        <taxon>Vitis</taxon>
    </lineage>
</organism>
<sequence>MPVVTLWDNGLDASIGKFPCPFELECSGHFVFKSRNDFDQVTEEAMLERMGTASLDEPGFR</sequence>